<organism evidence="1 2">
    <name type="scientific">Clonorchis sinensis</name>
    <name type="common">Chinese liver fluke</name>
    <dbReference type="NCBI Taxonomy" id="79923"/>
    <lineage>
        <taxon>Eukaryota</taxon>
        <taxon>Metazoa</taxon>
        <taxon>Spiralia</taxon>
        <taxon>Lophotrochozoa</taxon>
        <taxon>Platyhelminthes</taxon>
        <taxon>Trematoda</taxon>
        <taxon>Digenea</taxon>
        <taxon>Opisthorchiida</taxon>
        <taxon>Opisthorchiata</taxon>
        <taxon>Opisthorchiidae</taxon>
        <taxon>Clonorchis</taxon>
    </lineage>
</organism>
<comment type="caution">
    <text evidence="1">The sequence shown here is derived from an EMBL/GenBank/DDBJ whole genome shotgun (WGS) entry which is preliminary data.</text>
</comment>
<dbReference type="EMBL" id="NIRI02000056">
    <property type="protein sequence ID" value="KAG5442722.1"/>
    <property type="molecule type" value="Genomic_DNA"/>
</dbReference>
<proteinExistence type="predicted"/>
<dbReference type="Proteomes" id="UP000286415">
    <property type="component" value="Unassembled WGS sequence"/>
</dbReference>
<name>A0A419Q626_CLOSI</name>
<accession>A0A419Q626</accession>
<reference evidence="1 2" key="1">
    <citation type="journal article" date="2018" name="Biotechnol. Adv.">
        <title>Improved genomic resources and new bioinformatic workflow for the carcinogenic parasite Clonorchis sinensis: Biotechnological implications.</title>
        <authorList>
            <person name="Wang D."/>
            <person name="Korhonen P.K."/>
            <person name="Gasser R.B."/>
            <person name="Young N.D."/>
        </authorList>
    </citation>
    <scope>NUCLEOTIDE SEQUENCE [LARGE SCALE GENOMIC DNA]</scope>
    <source>
        <strain evidence="1">Cs-k2</strain>
    </source>
</reference>
<dbReference type="OrthoDB" id="10582233at2759"/>
<reference evidence="1 2" key="2">
    <citation type="journal article" date="2021" name="Genomics">
        <title>High-quality reference genome for Clonorchis sinensis.</title>
        <authorList>
            <person name="Young N.D."/>
            <person name="Stroehlein A.J."/>
            <person name="Kinkar L."/>
            <person name="Wang T."/>
            <person name="Sohn W.M."/>
            <person name="Chang B.C.H."/>
            <person name="Kaur P."/>
            <person name="Weisz D."/>
            <person name="Dudchenko O."/>
            <person name="Aiden E.L."/>
            <person name="Korhonen P.K."/>
            <person name="Gasser R.B."/>
        </authorList>
    </citation>
    <scope>NUCLEOTIDE SEQUENCE [LARGE SCALE GENOMIC DNA]</scope>
    <source>
        <strain evidence="1">Cs-k2</strain>
    </source>
</reference>
<dbReference type="InParanoid" id="A0A419Q626"/>
<dbReference type="AlphaFoldDB" id="A0A419Q626"/>
<protein>
    <submittedName>
        <fullName evidence="1">Uncharacterized protein</fullName>
    </submittedName>
</protein>
<sequence>MDGVSGNNFLEILTRSGCSIGNTGSNWLLGPDFRPIRSGLDTGPASVPNTRPFLRGIGFSAEAAPDCGR</sequence>
<evidence type="ECO:0000313" key="1">
    <source>
        <dbReference type="EMBL" id="KAG5442722.1"/>
    </source>
</evidence>
<keyword evidence="2" id="KW-1185">Reference proteome</keyword>
<evidence type="ECO:0000313" key="2">
    <source>
        <dbReference type="Proteomes" id="UP000286415"/>
    </source>
</evidence>
<gene>
    <name evidence="1" type="ORF">CSKR_108030</name>
</gene>